<proteinExistence type="predicted"/>
<sequence>MDKVDCTVIGAGVVGLATARALALTGRDVLVIEAADSIGTETSSRNSEVIHAGIYYPQGSLKARLCVVGRDRLYAYCRERGIAHERLGKLIVATETGQIDKLQQIRAKAEACGVHDLILLDAEAARRLEPALACVAALHSPSTGIIDSHALMLTLQGDAEARGAIFAFETKVEGGEITSDGIILRTVTSDGTPYEFLSASVVNAAGLGAQDISRKLSGFPGDHIPALSYARGCYFTLTGRAPFSRLIYPVPVDGGLGVHLTLDLAKQARFGPDVEWIDKVDYTLDERRGASFYADIRRYWPDLPEGSLNPGYAGVRPKLSRAGEPAADFVIEGPNEHGIARLVNLFGIESPGLTASLALADEVVTRLAAS</sequence>
<evidence type="ECO:0000313" key="1">
    <source>
        <dbReference type="EMBL" id="MBK1869845.1"/>
    </source>
</evidence>
<organism evidence="1 2">
    <name type="scientific">Taklimakanibacter albus</name>
    <dbReference type="NCBI Taxonomy" id="2800327"/>
    <lineage>
        <taxon>Bacteria</taxon>
        <taxon>Pseudomonadati</taxon>
        <taxon>Pseudomonadota</taxon>
        <taxon>Alphaproteobacteria</taxon>
        <taxon>Hyphomicrobiales</taxon>
        <taxon>Aestuariivirgaceae</taxon>
        <taxon>Taklimakanibacter</taxon>
    </lineage>
</organism>
<name>A0ACC5RBK5_9HYPH</name>
<dbReference type="Proteomes" id="UP000616151">
    <property type="component" value="Unassembled WGS sequence"/>
</dbReference>
<keyword evidence="2" id="KW-1185">Reference proteome</keyword>
<evidence type="ECO:0000313" key="2">
    <source>
        <dbReference type="Proteomes" id="UP000616151"/>
    </source>
</evidence>
<gene>
    <name evidence="1" type="ORF">JHL16_26010</name>
</gene>
<accession>A0ACC5RBK5</accession>
<protein>
    <submittedName>
        <fullName evidence="1">NAD(P)/FAD-dependent oxidoreductase</fullName>
    </submittedName>
</protein>
<reference evidence="1" key="1">
    <citation type="submission" date="2021-01" db="EMBL/GenBank/DDBJ databases">
        <authorList>
            <person name="Sun Q."/>
        </authorList>
    </citation>
    <scope>NUCLEOTIDE SEQUENCE</scope>
    <source>
        <strain evidence="1">YIM B02566</strain>
    </source>
</reference>
<dbReference type="EMBL" id="JAENHL010000008">
    <property type="protein sequence ID" value="MBK1869845.1"/>
    <property type="molecule type" value="Genomic_DNA"/>
</dbReference>
<comment type="caution">
    <text evidence="1">The sequence shown here is derived from an EMBL/GenBank/DDBJ whole genome shotgun (WGS) entry which is preliminary data.</text>
</comment>